<protein>
    <submittedName>
        <fullName evidence="2">Uncharacterized protein</fullName>
    </submittedName>
</protein>
<name>A0A8S5T2U1_9CAUD</name>
<proteinExistence type="predicted"/>
<reference evidence="2" key="1">
    <citation type="journal article" date="2021" name="Proc. Natl. Acad. Sci. U.S.A.">
        <title>A Catalog of Tens of Thousands of Viruses from Human Metagenomes Reveals Hidden Associations with Chronic Diseases.</title>
        <authorList>
            <person name="Tisza M.J."/>
            <person name="Buck C.B."/>
        </authorList>
    </citation>
    <scope>NUCLEOTIDE SEQUENCE</scope>
    <source>
        <strain evidence="2">Ctuch15</strain>
    </source>
</reference>
<feature type="non-terminal residue" evidence="2">
    <location>
        <position position="57"/>
    </location>
</feature>
<accession>A0A8S5T2U1</accession>
<organism evidence="2">
    <name type="scientific">Podoviridae sp. ctuch15</name>
    <dbReference type="NCBI Taxonomy" id="2827752"/>
    <lineage>
        <taxon>Viruses</taxon>
        <taxon>Duplodnaviria</taxon>
        <taxon>Heunggongvirae</taxon>
        <taxon>Uroviricota</taxon>
        <taxon>Caudoviricetes</taxon>
    </lineage>
</organism>
<dbReference type="EMBL" id="BK032731">
    <property type="protein sequence ID" value="DAF57287.1"/>
    <property type="molecule type" value="Genomic_DNA"/>
</dbReference>
<sequence length="57" mass="6016">MIDKINIADLVVITGLVTGLVMAILFSLNELAMSIASGLLGYIGGSKLSPHKERSDE</sequence>
<feature type="transmembrane region" description="Helical" evidence="1">
    <location>
        <begin position="7"/>
        <end position="28"/>
    </location>
</feature>
<evidence type="ECO:0000256" key="1">
    <source>
        <dbReference type="SAM" id="Phobius"/>
    </source>
</evidence>
<keyword evidence="1" id="KW-0472">Membrane</keyword>
<evidence type="ECO:0000313" key="2">
    <source>
        <dbReference type="EMBL" id="DAF57287.1"/>
    </source>
</evidence>
<keyword evidence="1" id="KW-0812">Transmembrane</keyword>
<keyword evidence="1" id="KW-1133">Transmembrane helix</keyword>